<evidence type="ECO:0000313" key="2">
    <source>
        <dbReference type="Proteomes" id="UP000658131"/>
    </source>
</evidence>
<dbReference type="PANTHER" id="PTHR40056">
    <property type="entry name" value="HYPOTHETICAL CYTOSOLIC PROTEIN"/>
    <property type="match status" value="1"/>
</dbReference>
<sequence length="185" mass="20214">MNRLNELVEKAFSRQALHTADLPGLDLYMDQVITLVENGYAANKRTAEEKLLTKTMVQNYSKAGLVRPIKGKKYTPGHIVQMLAIYSLKRTLTIGEIKQALDALYAQEGGEQALPDCYERALSQKDALAGAIAGLLEQNGFSECGSRSDAFTSLLTAAALSEAFACLAEGILDRYLPAEQKARRS</sequence>
<dbReference type="RefSeq" id="WP_262398918.1">
    <property type="nucleotide sequence ID" value="NZ_JACRTB010000003.1"/>
</dbReference>
<dbReference type="EMBL" id="JACRTB010000003">
    <property type="protein sequence ID" value="MBC8575271.1"/>
    <property type="molecule type" value="Genomic_DNA"/>
</dbReference>
<dbReference type="Pfam" id="PF08876">
    <property type="entry name" value="DUF1836"/>
    <property type="match status" value="1"/>
</dbReference>
<dbReference type="Proteomes" id="UP000658131">
    <property type="component" value="Unassembled WGS sequence"/>
</dbReference>
<dbReference type="PANTHER" id="PTHR40056:SF1">
    <property type="entry name" value="DUF1836 DOMAIN-CONTAINING PROTEIN"/>
    <property type="match status" value="1"/>
</dbReference>
<keyword evidence="2" id="KW-1185">Reference proteome</keyword>
<dbReference type="InterPro" id="IPR014975">
    <property type="entry name" value="DUF1836"/>
</dbReference>
<organism evidence="1 2">
    <name type="scientific">Yanshouia hominis</name>
    <dbReference type="NCBI Taxonomy" id="2763673"/>
    <lineage>
        <taxon>Bacteria</taxon>
        <taxon>Bacillati</taxon>
        <taxon>Bacillota</taxon>
        <taxon>Clostridia</taxon>
        <taxon>Eubacteriales</taxon>
        <taxon>Oscillospiraceae</taxon>
        <taxon>Yanshouia</taxon>
    </lineage>
</organism>
<accession>A0ABR7NFS7</accession>
<gene>
    <name evidence="1" type="ORF">H8717_02440</name>
</gene>
<evidence type="ECO:0000313" key="1">
    <source>
        <dbReference type="EMBL" id="MBC8575271.1"/>
    </source>
</evidence>
<protein>
    <submittedName>
        <fullName evidence="1">DUF1836 domain-containing protein</fullName>
    </submittedName>
</protein>
<comment type="caution">
    <text evidence="1">The sequence shown here is derived from an EMBL/GenBank/DDBJ whole genome shotgun (WGS) entry which is preliminary data.</text>
</comment>
<reference evidence="1 2" key="1">
    <citation type="submission" date="2020-08" db="EMBL/GenBank/DDBJ databases">
        <title>Genome public.</title>
        <authorList>
            <person name="Liu C."/>
            <person name="Sun Q."/>
        </authorList>
    </citation>
    <scope>NUCLEOTIDE SEQUENCE [LARGE SCALE GENOMIC DNA]</scope>
    <source>
        <strain evidence="1 2">BX1</strain>
    </source>
</reference>
<name>A0ABR7NFS7_9FIRM</name>
<proteinExistence type="predicted"/>